<dbReference type="EMBL" id="CM042044">
    <property type="protein sequence ID" value="KAI3688330.1"/>
    <property type="molecule type" value="Genomic_DNA"/>
</dbReference>
<accession>A0ACB8YWC6</accession>
<proteinExistence type="predicted"/>
<evidence type="ECO:0000313" key="1">
    <source>
        <dbReference type="EMBL" id="KAI3688330.1"/>
    </source>
</evidence>
<keyword evidence="2" id="KW-1185">Reference proteome</keyword>
<gene>
    <name evidence="1" type="ORF">L1987_82042</name>
</gene>
<comment type="caution">
    <text evidence="1">The sequence shown here is derived from an EMBL/GenBank/DDBJ whole genome shotgun (WGS) entry which is preliminary data.</text>
</comment>
<sequence length="103" mass="11647">MLLRCWNLHRSLFDVPLLPPPPHHPPVHRGVAGAIVILQSVTDLFPWILRSPSGHSCLINARFRQAIKDNGYDKKDDFCPGGNSSCHSQRSYGLWMLLLSDFL</sequence>
<dbReference type="Proteomes" id="UP001056120">
    <property type="component" value="Linkage Group LG27"/>
</dbReference>
<reference evidence="1 2" key="2">
    <citation type="journal article" date="2022" name="Mol. Ecol. Resour.">
        <title>The genomes of chicory, endive, great burdock and yacon provide insights into Asteraceae paleo-polyploidization history and plant inulin production.</title>
        <authorList>
            <person name="Fan W."/>
            <person name="Wang S."/>
            <person name="Wang H."/>
            <person name="Wang A."/>
            <person name="Jiang F."/>
            <person name="Liu H."/>
            <person name="Zhao H."/>
            <person name="Xu D."/>
            <person name="Zhang Y."/>
        </authorList>
    </citation>
    <scope>NUCLEOTIDE SEQUENCE [LARGE SCALE GENOMIC DNA]</scope>
    <source>
        <strain evidence="2">cv. Yunnan</strain>
        <tissue evidence="1">Leaves</tissue>
    </source>
</reference>
<reference evidence="2" key="1">
    <citation type="journal article" date="2022" name="Mol. Ecol. Resour.">
        <title>The genomes of chicory, endive, great burdock and yacon provide insights into Asteraceae palaeo-polyploidization history and plant inulin production.</title>
        <authorList>
            <person name="Fan W."/>
            <person name="Wang S."/>
            <person name="Wang H."/>
            <person name="Wang A."/>
            <person name="Jiang F."/>
            <person name="Liu H."/>
            <person name="Zhao H."/>
            <person name="Xu D."/>
            <person name="Zhang Y."/>
        </authorList>
    </citation>
    <scope>NUCLEOTIDE SEQUENCE [LARGE SCALE GENOMIC DNA]</scope>
    <source>
        <strain evidence="2">cv. Yunnan</strain>
    </source>
</reference>
<name>A0ACB8YWC6_9ASTR</name>
<organism evidence="1 2">
    <name type="scientific">Smallanthus sonchifolius</name>
    <dbReference type="NCBI Taxonomy" id="185202"/>
    <lineage>
        <taxon>Eukaryota</taxon>
        <taxon>Viridiplantae</taxon>
        <taxon>Streptophyta</taxon>
        <taxon>Embryophyta</taxon>
        <taxon>Tracheophyta</taxon>
        <taxon>Spermatophyta</taxon>
        <taxon>Magnoliopsida</taxon>
        <taxon>eudicotyledons</taxon>
        <taxon>Gunneridae</taxon>
        <taxon>Pentapetalae</taxon>
        <taxon>asterids</taxon>
        <taxon>campanulids</taxon>
        <taxon>Asterales</taxon>
        <taxon>Asteraceae</taxon>
        <taxon>Asteroideae</taxon>
        <taxon>Heliantheae alliance</taxon>
        <taxon>Millerieae</taxon>
        <taxon>Smallanthus</taxon>
    </lineage>
</organism>
<evidence type="ECO:0000313" key="2">
    <source>
        <dbReference type="Proteomes" id="UP001056120"/>
    </source>
</evidence>
<protein>
    <submittedName>
        <fullName evidence="1">Uncharacterized protein</fullName>
    </submittedName>
</protein>